<evidence type="ECO:0000256" key="5">
    <source>
        <dbReference type="ARBA" id="ARBA00022679"/>
    </source>
</evidence>
<keyword evidence="16" id="KW-1185">Reference proteome</keyword>
<feature type="region of interest" description="Disordered" evidence="13">
    <location>
        <begin position="454"/>
        <end position="602"/>
    </location>
</feature>
<evidence type="ECO:0000256" key="9">
    <source>
        <dbReference type="ARBA" id="ARBA00029821"/>
    </source>
</evidence>
<feature type="compositionally biased region" description="Acidic residues" evidence="13">
    <location>
        <begin position="496"/>
        <end position="510"/>
    </location>
</feature>
<dbReference type="GO" id="GO:0000077">
    <property type="term" value="P:DNA damage checkpoint signaling"/>
    <property type="evidence" value="ECO:0007669"/>
    <property type="project" value="TreeGrafter"/>
</dbReference>
<dbReference type="GO" id="GO:0006355">
    <property type="term" value="P:regulation of DNA-templated transcription"/>
    <property type="evidence" value="ECO:0007669"/>
    <property type="project" value="InterPro"/>
</dbReference>
<evidence type="ECO:0000259" key="14">
    <source>
        <dbReference type="PROSITE" id="PS51569"/>
    </source>
</evidence>
<feature type="compositionally biased region" description="Low complexity" evidence="13">
    <location>
        <begin position="562"/>
        <end position="574"/>
    </location>
</feature>
<dbReference type="InterPro" id="IPR000637">
    <property type="entry name" value="HMGI/Y_DNA-bd_CS"/>
</dbReference>
<dbReference type="SUPFAM" id="SSF53335">
    <property type="entry name" value="S-adenosyl-L-methionine-dependent methyltransferases"/>
    <property type="match status" value="1"/>
</dbReference>
<dbReference type="PROSITE" id="PS00354">
    <property type="entry name" value="HMGI_Y"/>
    <property type="match status" value="1"/>
</dbReference>
<evidence type="ECO:0000256" key="6">
    <source>
        <dbReference type="ARBA" id="ARBA00022691"/>
    </source>
</evidence>
<dbReference type="Proteomes" id="UP000594262">
    <property type="component" value="Unplaced"/>
</dbReference>
<keyword evidence="4 11" id="KW-0489">Methyltransferase</keyword>
<comment type="miscellaneous">
    <text evidence="11">In contrast to other lysine histone methyltransferases, it does not contain a SET domain, suggesting the existence of another mechanism for methylation of lysine residues of histones.</text>
</comment>
<dbReference type="FunFam" id="3.40.50.150:FF:000033">
    <property type="entry name" value="Histone-lysine N-methyltransferase, H3 lysine-79 specific"/>
    <property type="match status" value="1"/>
</dbReference>
<comment type="function">
    <text evidence="11">Histone methyltransferase that specifically trimethylates histone H3 to form H3K79me3. This methylation is required for telomere silencing and for the pachytene checkpoint during the meiotic cell cycle by allowing the recruitment of RAD9 to double strand breaks. Nucleosomes are preferred as substrate compared to free histone.</text>
</comment>
<feature type="compositionally biased region" description="Polar residues" evidence="13">
    <location>
        <begin position="999"/>
        <end position="1009"/>
    </location>
</feature>
<dbReference type="EC" id="2.1.1.360" evidence="2 11"/>
<evidence type="ECO:0000313" key="15">
    <source>
        <dbReference type="EnsemblMetazoa" id="CLYHEMP002588.1"/>
    </source>
</evidence>
<dbReference type="PROSITE" id="PS51569">
    <property type="entry name" value="DOT1"/>
    <property type="match status" value="1"/>
</dbReference>
<evidence type="ECO:0000256" key="11">
    <source>
        <dbReference type="RuleBase" id="RU271113"/>
    </source>
</evidence>
<dbReference type="GO" id="GO:0140956">
    <property type="term" value="F:histone H3K79 trimethyltransferase activity"/>
    <property type="evidence" value="ECO:0007669"/>
    <property type="project" value="UniProtKB-EC"/>
</dbReference>
<evidence type="ECO:0000256" key="10">
    <source>
        <dbReference type="ARBA" id="ARBA00047770"/>
    </source>
</evidence>
<protein>
    <recommendedName>
        <fullName evidence="3 11">Histone-lysine N-methyltransferase, H3 lysine-79 specific</fullName>
        <ecNumber evidence="2 11">2.1.1.360</ecNumber>
    </recommendedName>
    <alternativeName>
        <fullName evidence="9 11">Histone H3-K79 methyltransferase</fullName>
    </alternativeName>
</protein>
<proteinExistence type="inferred from homology"/>
<dbReference type="GO" id="GO:0005634">
    <property type="term" value="C:nucleus"/>
    <property type="evidence" value="ECO:0007669"/>
    <property type="project" value="UniProtKB-SubCell"/>
</dbReference>
<dbReference type="EnsemblMetazoa" id="CLYHEMT002588.1">
    <property type="protein sequence ID" value="CLYHEMP002588.1"/>
    <property type="gene ID" value="CLYHEMG002588"/>
</dbReference>
<sequence>MAEPRVLKLQSPAYGDPIFYKWPLVNTKKHDEASEICDTIRLVCEDFPELKFAVENFILKDHDGTDYDSMNHICQRYNKAIKNILALWKGRAPPPHMFKPPKKELLRHIINLCFSHAIKEPEKLNIYEPFSPEVYGETSFDMVAQILEECKKSNEETFIDLGSGVGQVVLQAAASNQFKECFGVEKAETPAMYAKAMDEQFRKWMDWFGKTYTDFTLEKGDFLEDKWTEIINNSGFVFVNNFAFGPLVNHHLKERFQQMKEGAQIISSREYCPLNFKFNKRNLSELGAMMRVTELKPKSEEQTVSWTGNVVSYYLHVVDRTRLEKYFSILKKRKEGRDLDEDELSLYSESNVSVDTGKHEETLEENLDELYLGTTTRHQWQVLNETLKQSRNDVKDEDEANTKKKKKKKKKIKDDLSDPSSISTTSITQKSGNIQMKDKILQKYGHQKVRKAIANLPNTSPSLTSSTSTANKSLKGRKKNNLYLAASSPSSSETDTSPEDDEDVDDDEEWVPPVQQDKNNNKLKEKTKKKHLITASTTSKKKKEGIKSWQTNNSSKESKGNADTTNKKASSTTKKQKDTAAVKTASAKSSKKKNKEGPSKDFFTNLDRQVDEFYDSMKVKAKEFIRRINTEEYANRLQTMIECEQTKKKLLQREVTEMEQTVQQLITTGLTNFSNRLVELDLAVKTPLELLSTSTQLAEKRQDLENKVLNMEVEVFNLEEKYKNMCVARNVKNESLGLPPIEEVMPTEQPITCQELENHRNELTSQLCGSILSALNHRKNLIDKQSSLNEQISILEKITSPTASLPNEELDSYQAEEMSKDERLLRPRPVAYVPPRMIGEDQNQIVISPEGGASQSEITPTRRGRGRPRKEQEEEQEEKNSFVVTREMLTSAIERNTSQVLEERAPIFFPNSLRNEETDEISKKFLQASSKLLQSSTCEMSSHKGKWKPLQEIDSFRQISSSPEHVTNHMTSSSATIPSVIKETNPSHPKLKDIEQRNHNTSTITTRPPNEQKPPDEEIHVSEEPKIMEPPIQPPSIALPSIPPPPTKILIHDQAPVTGQHLQKVHKFNIYDNLQLSFLQQRDFLNRAPIVTTHAITQRQPCATVTVSACSKATITPRLPSMCLQSSGPLTTPFSMDSLAQSSAMTMPQQQLHRIQNAAQNSIPIIHHPSTSVFFQAYPHGKHPINVLSKTSKETDATKKPKRGRKRKTVDESVDMSSNIIVPGKHVKAHKQKRKDSTCTKNNNNTIVDFKREVEDHFKTSLDQIHPQFHNRQQTTTQQPVMSSSSIKNIQIPLRVQPSDALAPSLHQQRPSNLDILKQAAFANLPERSTTTSGVLYQPLSNPLATSSVSTTERKPAATLKTVQVAKTIIPVNTTGPNSLYALHNRIVEHPVDSSLNRTKNAPSFIQQPISTIAHVKNQTKSKKSKKEIQLPIQVIPHKLLAAAPLAQSGHLHPVTHFIRPATHDSNLLRSMLLTSPQEATSAHKLLVMNPPSTVHAHHPLAVAAASKPDQRLMILPEHLQPTRSPVVFLPSPAAPALPPSRPASIIVDASRPNSSNASPTFPPPKPS</sequence>
<evidence type="ECO:0000256" key="3">
    <source>
        <dbReference type="ARBA" id="ARBA00020987"/>
    </source>
</evidence>
<keyword evidence="6 11" id="KW-0949">S-adenosyl-L-methionine</keyword>
<feature type="region of interest" description="Disordered" evidence="13">
    <location>
        <begin position="1191"/>
        <end position="1213"/>
    </location>
</feature>
<evidence type="ECO:0000313" key="16">
    <source>
        <dbReference type="Proteomes" id="UP000594262"/>
    </source>
</evidence>
<keyword evidence="8 11" id="KW-0539">Nucleus</keyword>
<reference evidence="15" key="1">
    <citation type="submission" date="2021-01" db="UniProtKB">
        <authorList>
            <consortium name="EnsemblMetazoa"/>
        </authorList>
    </citation>
    <scope>IDENTIFICATION</scope>
</reference>
<dbReference type="RefSeq" id="XP_066929762.1">
    <property type="nucleotide sequence ID" value="XM_067073661.1"/>
</dbReference>
<name>A0A7M5UQJ8_9CNID</name>
<dbReference type="InterPro" id="IPR029063">
    <property type="entry name" value="SAM-dependent_MTases_sf"/>
</dbReference>
<feature type="coiled-coil region" evidence="12">
    <location>
        <begin position="634"/>
        <end position="668"/>
    </location>
</feature>
<feature type="domain" description="DOT1" evidence="14">
    <location>
        <begin position="16"/>
        <end position="331"/>
    </location>
</feature>
<organism evidence="15 16">
    <name type="scientific">Clytia hemisphaerica</name>
    <dbReference type="NCBI Taxonomy" id="252671"/>
    <lineage>
        <taxon>Eukaryota</taxon>
        <taxon>Metazoa</taxon>
        <taxon>Cnidaria</taxon>
        <taxon>Hydrozoa</taxon>
        <taxon>Hydroidolina</taxon>
        <taxon>Leptothecata</taxon>
        <taxon>Obeliida</taxon>
        <taxon>Clytiidae</taxon>
        <taxon>Clytia</taxon>
    </lineage>
</organism>
<evidence type="ECO:0000256" key="13">
    <source>
        <dbReference type="SAM" id="MobiDB-lite"/>
    </source>
</evidence>
<accession>A0A7M5UQJ8</accession>
<dbReference type="InterPro" id="IPR030445">
    <property type="entry name" value="H3-K79_meTrfase"/>
</dbReference>
<evidence type="ECO:0000256" key="2">
    <source>
        <dbReference type="ARBA" id="ARBA00012190"/>
    </source>
</evidence>
<dbReference type="CDD" id="cd02440">
    <property type="entry name" value="AdoMet_MTases"/>
    <property type="match status" value="1"/>
</dbReference>
<keyword evidence="12" id="KW-0175">Coiled coil</keyword>
<feature type="compositionally biased region" description="Low complexity" evidence="13">
    <location>
        <begin position="455"/>
        <end position="469"/>
    </location>
</feature>
<feature type="coiled-coil region" evidence="12">
    <location>
        <begin position="694"/>
        <end position="721"/>
    </location>
</feature>
<dbReference type="PANTHER" id="PTHR21451">
    <property type="entry name" value="HISTONE H3 METHYLTRANSFERASE"/>
    <property type="match status" value="1"/>
</dbReference>
<dbReference type="PANTHER" id="PTHR21451:SF0">
    <property type="entry name" value="HISTONE-LYSINE N-METHYLTRANSFERASE, H3 LYSINE-79 SPECIFIC"/>
    <property type="match status" value="1"/>
</dbReference>
<dbReference type="Pfam" id="PF08123">
    <property type="entry name" value="DOT1"/>
    <property type="match status" value="1"/>
</dbReference>
<feature type="region of interest" description="Disordered" evidence="13">
    <location>
        <begin position="985"/>
        <end position="1017"/>
    </location>
</feature>
<evidence type="ECO:0000256" key="8">
    <source>
        <dbReference type="ARBA" id="ARBA00023242"/>
    </source>
</evidence>
<feature type="region of interest" description="Disordered" evidence="13">
    <location>
        <begin position="391"/>
        <end position="430"/>
    </location>
</feature>
<feature type="region of interest" description="Disordered" evidence="13">
    <location>
        <begin position="1540"/>
        <end position="1568"/>
    </location>
</feature>
<feature type="region of interest" description="Disordered" evidence="13">
    <location>
        <begin position="846"/>
        <end position="881"/>
    </location>
</feature>
<comment type="subcellular location">
    <subcellularLocation>
        <location evidence="1 11">Nucleus</location>
    </subcellularLocation>
</comment>
<dbReference type="GeneID" id="136817317"/>
<evidence type="ECO:0000256" key="12">
    <source>
        <dbReference type="SAM" id="Coils"/>
    </source>
</evidence>
<dbReference type="OrthoDB" id="443402at2759"/>
<comment type="catalytic activity">
    <reaction evidence="10 11">
        <text>L-lysyl(79)-[histone H3] + 3 S-adenosyl-L-methionine = N(6),N(6),N(6)-trimethyl-L-lysyl(79)-[histone H3] + 3 S-adenosyl-L-homocysteine + 3 H(+)</text>
        <dbReference type="Rhea" id="RHEA:60328"/>
        <dbReference type="Rhea" id="RHEA-COMP:15549"/>
        <dbReference type="Rhea" id="RHEA-COMP:15552"/>
        <dbReference type="ChEBI" id="CHEBI:15378"/>
        <dbReference type="ChEBI" id="CHEBI:29969"/>
        <dbReference type="ChEBI" id="CHEBI:57856"/>
        <dbReference type="ChEBI" id="CHEBI:59789"/>
        <dbReference type="ChEBI" id="CHEBI:61961"/>
        <dbReference type="EC" id="2.1.1.360"/>
    </reaction>
</comment>
<dbReference type="Gene3D" id="1.10.260.60">
    <property type="match status" value="1"/>
</dbReference>
<dbReference type="GO" id="GO:0032259">
    <property type="term" value="P:methylation"/>
    <property type="evidence" value="ECO:0007669"/>
    <property type="project" value="UniProtKB-KW"/>
</dbReference>
<dbReference type="GO" id="GO:0006281">
    <property type="term" value="P:DNA repair"/>
    <property type="evidence" value="ECO:0007669"/>
    <property type="project" value="TreeGrafter"/>
</dbReference>
<evidence type="ECO:0000256" key="1">
    <source>
        <dbReference type="ARBA" id="ARBA00004123"/>
    </source>
</evidence>
<keyword evidence="7 11" id="KW-0156">Chromatin regulator</keyword>
<evidence type="ECO:0000256" key="4">
    <source>
        <dbReference type="ARBA" id="ARBA00022603"/>
    </source>
</evidence>
<dbReference type="Gene3D" id="3.40.50.150">
    <property type="entry name" value="Vaccinia Virus protein VP39"/>
    <property type="match status" value="1"/>
</dbReference>
<dbReference type="InterPro" id="IPR025789">
    <property type="entry name" value="DOT1_dom"/>
</dbReference>
<keyword evidence="5 11" id="KW-0808">Transferase</keyword>
<evidence type="ECO:0000256" key="7">
    <source>
        <dbReference type="ARBA" id="ARBA00022853"/>
    </source>
</evidence>
<comment type="similarity">
    <text evidence="11">Belongs to the class I-like SAM-binding methyltransferase superfamily. DOT1 family.</text>
</comment>